<dbReference type="OrthoDB" id="6607211at2"/>
<reference evidence="1 2" key="1">
    <citation type="submission" date="2018-09" db="EMBL/GenBank/DDBJ databases">
        <title>Draft genome sequence of Buttiauxella izardii CCUG 35510T.</title>
        <authorList>
            <person name="Salva-Serra F."/>
            <person name="Marathe N."/>
            <person name="Moore E."/>
            <person name="Stadler-Svensson L."/>
            <person name="Engstrom-Jakobsson H."/>
        </authorList>
    </citation>
    <scope>NUCLEOTIDE SEQUENCE [LARGE SCALE GENOMIC DNA]</scope>
    <source>
        <strain evidence="1 2">CCUG 35510</strain>
    </source>
</reference>
<sequence>MSEIYDLVRRSDGKVMDSFLSGGRWQLYTTNGIVSVRPLEEDEIIFTPAGMIQLLRRVGYRVISTTGE</sequence>
<proteinExistence type="predicted"/>
<organism evidence="1 2">
    <name type="scientific">Buttiauxella izardii</name>
    <dbReference type="NCBI Taxonomy" id="82991"/>
    <lineage>
        <taxon>Bacteria</taxon>
        <taxon>Pseudomonadati</taxon>
        <taxon>Pseudomonadota</taxon>
        <taxon>Gammaproteobacteria</taxon>
        <taxon>Enterobacterales</taxon>
        <taxon>Enterobacteriaceae</taxon>
        <taxon>Buttiauxella</taxon>
    </lineage>
</organism>
<protein>
    <submittedName>
        <fullName evidence="1">Uncharacterized protein</fullName>
    </submittedName>
</protein>
<keyword evidence="2" id="KW-1185">Reference proteome</keyword>
<evidence type="ECO:0000313" key="1">
    <source>
        <dbReference type="EMBL" id="RJT27691.1"/>
    </source>
</evidence>
<name>A0A3A5JXE8_9ENTR</name>
<dbReference type="Proteomes" id="UP000276295">
    <property type="component" value="Unassembled WGS sequence"/>
</dbReference>
<gene>
    <name evidence="1" type="ORF">D6029_01865</name>
</gene>
<dbReference type="AlphaFoldDB" id="A0A3A5JXE8"/>
<dbReference type="RefSeq" id="WP_120063127.1">
    <property type="nucleotide sequence ID" value="NZ_QZWH01000003.1"/>
</dbReference>
<evidence type="ECO:0000313" key="2">
    <source>
        <dbReference type="Proteomes" id="UP000276295"/>
    </source>
</evidence>
<accession>A0A3A5JXE8</accession>
<dbReference type="EMBL" id="QZWH01000003">
    <property type="protein sequence ID" value="RJT27691.1"/>
    <property type="molecule type" value="Genomic_DNA"/>
</dbReference>
<comment type="caution">
    <text evidence="1">The sequence shown here is derived from an EMBL/GenBank/DDBJ whole genome shotgun (WGS) entry which is preliminary data.</text>
</comment>